<keyword evidence="9 12" id="KW-0057">Aromatic amino acid biosynthesis</keyword>
<evidence type="ECO:0000256" key="8">
    <source>
        <dbReference type="ARBA" id="ARBA00022898"/>
    </source>
</evidence>
<evidence type="ECO:0000256" key="1">
    <source>
        <dbReference type="ARBA" id="ARBA00001933"/>
    </source>
</evidence>
<accession>J3JC51</accession>
<dbReference type="HAMAP" id="MF_00133">
    <property type="entry name" value="Trp_synth_beta"/>
    <property type="match status" value="1"/>
</dbReference>
<evidence type="ECO:0000313" key="15">
    <source>
        <dbReference type="Proteomes" id="UP000007271"/>
    </source>
</evidence>
<comment type="function">
    <text evidence="2 12">The beta subunit is responsible for the synthesis of L-tryptophan from indole and L-serine.</text>
</comment>
<gene>
    <name evidence="12" type="primary">trpB</name>
    <name evidence="14" type="ORF">A11Y_130312</name>
</gene>
<evidence type="ECO:0000313" key="14">
    <source>
        <dbReference type="EMBL" id="EJN56287.1"/>
    </source>
</evidence>
<sequence length="404" mass="44016">MTRRYNVMQKIKPGRFGDFGGQYIPETLMTEVNRLAAAYEHYKNDPEFQAELTTLLNEYAGRPSRLYYAKRMSQDLGGVQIYFKREDLNHTGSHKINNVLGQMLLAKKMGKTRVIAETGAGQHGVATATVAALMGMECEVFMGKVDTDRQALNVYRMQLLGAKVHAITTGTGTLKDAVNAAMQEWASRVTDTHYVIGSTMGPHPFPTMVRDFQSVISREARAQILEATGKLPAAVVACVGGGSNAIGAFYNFIDDKDVRLIGCEAAGKGVDTDEQAATMERGSTGIFHGMKSRFIQDGDGQIAPVYSISAGLDYPGIGPEHVHLAEIWRAEYVGITDDEAVDAFEFIAKEEGIICAIESAHAVAYVQKLAPQLAKDQIIICNLSGRGDKDVAAIARYRGVDIHD</sequence>
<dbReference type="Gene3D" id="3.40.50.1100">
    <property type="match status" value="2"/>
</dbReference>
<organism evidence="14 15">
    <name type="scientific">Loigolactobacillus coryniformis subsp. coryniformis CECT 5711</name>
    <dbReference type="NCBI Taxonomy" id="1185325"/>
    <lineage>
        <taxon>Bacteria</taxon>
        <taxon>Bacillati</taxon>
        <taxon>Bacillota</taxon>
        <taxon>Bacilli</taxon>
        <taxon>Lactobacillales</taxon>
        <taxon>Lactobacillaceae</taxon>
        <taxon>Loigolactobacillus</taxon>
    </lineage>
</organism>
<feature type="modified residue" description="N6-(pyridoxal phosphate)lysine" evidence="12">
    <location>
        <position position="95"/>
    </location>
</feature>
<comment type="cofactor">
    <cofactor evidence="1 12">
        <name>pyridoxal 5'-phosphate</name>
        <dbReference type="ChEBI" id="CHEBI:597326"/>
    </cofactor>
</comment>
<dbReference type="InterPro" id="IPR036052">
    <property type="entry name" value="TrpB-like_PALP_sf"/>
</dbReference>
<dbReference type="GO" id="GO:0004834">
    <property type="term" value="F:tryptophan synthase activity"/>
    <property type="evidence" value="ECO:0007669"/>
    <property type="project" value="UniProtKB-UniRule"/>
</dbReference>
<keyword evidence="7 12" id="KW-0822">Tryptophan biosynthesis</keyword>
<comment type="similarity">
    <text evidence="4 12">Belongs to the TrpB family.</text>
</comment>
<evidence type="ECO:0000256" key="10">
    <source>
        <dbReference type="ARBA" id="ARBA00023239"/>
    </source>
</evidence>
<dbReference type="AlphaFoldDB" id="J3JC51"/>
<dbReference type="PATRIC" id="fig|1185325.3.peg.804"/>
<dbReference type="EC" id="4.2.1.20" evidence="12"/>
<dbReference type="SUPFAM" id="SSF53686">
    <property type="entry name" value="Tryptophan synthase beta subunit-like PLP-dependent enzymes"/>
    <property type="match status" value="1"/>
</dbReference>
<comment type="caution">
    <text evidence="14">The sequence shown here is derived from an EMBL/GenBank/DDBJ whole genome shotgun (WGS) entry which is preliminary data.</text>
</comment>
<evidence type="ECO:0000256" key="9">
    <source>
        <dbReference type="ARBA" id="ARBA00023141"/>
    </source>
</evidence>
<keyword evidence="8 12" id="KW-0663">Pyridoxal phosphate</keyword>
<evidence type="ECO:0000259" key="13">
    <source>
        <dbReference type="Pfam" id="PF00291"/>
    </source>
</evidence>
<dbReference type="Pfam" id="PF00291">
    <property type="entry name" value="PALP"/>
    <property type="match status" value="1"/>
</dbReference>
<dbReference type="InterPro" id="IPR006653">
    <property type="entry name" value="Trp_synth_b_CS"/>
</dbReference>
<evidence type="ECO:0000256" key="11">
    <source>
        <dbReference type="ARBA" id="ARBA00049047"/>
    </source>
</evidence>
<evidence type="ECO:0000256" key="4">
    <source>
        <dbReference type="ARBA" id="ARBA00009982"/>
    </source>
</evidence>
<keyword evidence="10 12" id="KW-0456">Lyase</keyword>
<evidence type="ECO:0000256" key="6">
    <source>
        <dbReference type="ARBA" id="ARBA00022605"/>
    </source>
</evidence>
<proteinExistence type="inferred from homology"/>
<evidence type="ECO:0000256" key="7">
    <source>
        <dbReference type="ARBA" id="ARBA00022822"/>
    </source>
</evidence>
<reference evidence="14 15" key="1">
    <citation type="submission" date="2012-05" db="EMBL/GenBank/DDBJ databases">
        <title>Complete Genome Sequence of Lactobacillus coryniformis CECT5711.</title>
        <authorList>
            <person name="Rodriguez J.M."/>
        </authorList>
    </citation>
    <scope>NUCLEOTIDE SEQUENCE [LARGE SCALE GENOMIC DNA]</scope>
    <source>
        <strain evidence="15">CECT5711</strain>
    </source>
</reference>
<evidence type="ECO:0000256" key="5">
    <source>
        <dbReference type="ARBA" id="ARBA00011270"/>
    </source>
</evidence>
<dbReference type="PIRSF" id="PIRSF001413">
    <property type="entry name" value="Trp_syn_beta"/>
    <property type="match status" value="1"/>
</dbReference>
<dbReference type="UniPathway" id="UPA00035">
    <property type="reaction ID" value="UER00044"/>
</dbReference>
<comment type="catalytic activity">
    <reaction evidence="11 12">
        <text>(1S,2R)-1-C-(indol-3-yl)glycerol 3-phosphate + L-serine = D-glyceraldehyde 3-phosphate + L-tryptophan + H2O</text>
        <dbReference type="Rhea" id="RHEA:10532"/>
        <dbReference type="ChEBI" id="CHEBI:15377"/>
        <dbReference type="ChEBI" id="CHEBI:33384"/>
        <dbReference type="ChEBI" id="CHEBI:57912"/>
        <dbReference type="ChEBI" id="CHEBI:58866"/>
        <dbReference type="ChEBI" id="CHEBI:59776"/>
        <dbReference type="EC" id="4.2.1.20"/>
    </reaction>
</comment>
<feature type="domain" description="Tryptophan synthase beta chain-like PALP" evidence="13">
    <location>
        <begin position="60"/>
        <end position="385"/>
    </location>
</feature>
<dbReference type="CDD" id="cd06446">
    <property type="entry name" value="Trp-synth_B"/>
    <property type="match status" value="1"/>
</dbReference>
<name>J3JC51_9LACO</name>
<dbReference type="PANTHER" id="PTHR48077:SF3">
    <property type="entry name" value="TRYPTOPHAN SYNTHASE"/>
    <property type="match status" value="1"/>
</dbReference>
<dbReference type="InterPro" id="IPR001926">
    <property type="entry name" value="TrpB-like_PALP"/>
</dbReference>
<dbReference type="InterPro" id="IPR006654">
    <property type="entry name" value="Trp_synth_beta"/>
</dbReference>
<dbReference type="NCBIfam" id="TIGR00263">
    <property type="entry name" value="trpB"/>
    <property type="match status" value="1"/>
</dbReference>
<evidence type="ECO:0000256" key="3">
    <source>
        <dbReference type="ARBA" id="ARBA00004733"/>
    </source>
</evidence>
<comment type="subunit">
    <text evidence="5 12">Tetramer of two alpha and two beta chains.</text>
</comment>
<dbReference type="GO" id="GO:0005737">
    <property type="term" value="C:cytoplasm"/>
    <property type="evidence" value="ECO:0007669"/>
    <property type="project" value="TreeGrafter"/>
</dbReference>
<keyword evidence="6 12" id="KW-0028">Amino-acid biosynthesis</keyword>
<dbReference type="InterPro" id="IPR023026">
    <property type="entry name" value="Trp_synth_beta/beta-like"/>
</dbReference>
<dbReference type="PANTHER" id="PTHR48077">
    <property type="entry name" value="TRYPTOPHAN SYNTHASE-RELATED"/>
    <property type="match status" value="1"/>
</dbReference>
<dbReference type="Proteomes" id="UP000007271">
    <property type="component" value="Unassembled WGS sequence"/>
</dbReference>
<dbReference type="STRING" id="1185325.A11Y_130312"/>
<evidence type="ECO:0000256" key="12">
    <source>
        <dbReference type="HAMAP-Rule" id="MF_00133"/>
    </source>
</evidence>
<evidence type="ECO:0000256" key="2">
    <source>
        <dbReference type="ARBA" id="ARBA00002786"/>
    </source>
</evidence>
<protein>
    <recommendedName>
        <fullName evidence="12">Tryptophan synthase beta chain</fullName>
        <ecNumber evidence="12">4.2.1.20</ecNumber>
    </recommendedName>
</protein>
<dbReference type="FunFam" id="3.40.50.1100:FF:000004">
    <property type="entry name" value="Tryptophan synthase beta chain"/>
    <property type="match status" value="1"/>
</dbReference>
<dbReference type="EMBL" id="AKFP01000013">
    <property type="protein sequence ID" value="EJN56287.1"/>
    <property type="molecule type" value="Genomic_DNA"/>
</dbReference>
<comment type="pathway">
    <text evidence="3 12">Amino-acid biosynthesis; L-tryptophan biosynthesis; L-tryptophan from chorismate: step 5/5.</text>
</comment>
<dbReference type="FunFam" id="3.40.50.1100:FF:000001">
    <property type="entry name" value="Tryptophan synthase beta chain"/>
    <property type="match status" value="1"/>
</dbReference>
<dbReference type="PROSITE" id="PS00168">
    <property type="entry name" value="TRP_SYNTHASE_BETA"/>
    <property type="match status" value="1"/>
</dbReference>